<dbReference type="Pfam" id="PF00650">
    <property type="entry name" value="CRAL_TRIO"/>
    <property type="match status" value="1"/>
</dbReference>
<organism evidence="4 5">
    <name type="scientific">Discostella pseudostelligera</name>
    <dbReference type="NCBI Taxonomy" id="259834"/>
    <lineage>
        <taxon>Eukaryota</taxon>
        <taxon>Sar</taxon>
        <taxon>Stramenopiles</taxon>
        <taxon>Ochrophyta</taxon>
        <taxon>Bacillariophyta</taxon>
        <taxon>Coscinodiscophyceae</taxon>
        <taxon>Thalassiosirophycidae</taxon>
        <taxon>Stephanodiscales</taxon>
        <taxon>Stephanodiscaceae</taxon>
        <taxon>Discostella</taxon>
    </lineage>
</organism>
<comment type="caution">
    <text evidence="4">The sequence shown here is derived from an EMBL/GenBank/DDBJ whole genome shotgun (WGS) entry which is preliminary data.</text>
</comment>
<proteinExistence type="predicted"/>
<feature type="signal peptide" evidence="2">
    <location>
        <begin position="1"/>
        <end position="18"/>
    </location>
</feature>
<dbReference type="CDD" id="cd00170">
    <property type="entry name" value="SEC14"/>
    <property type="match status" value="1"/>
</dbReference>
<keyword evidence="2" id="KW-0732">Signal</keyword>
<dbReference type="PROSITE" id="PS50191">
    <property type="entry name" value="CRAL_TRIO"/>
    <property type="match status" value="1"/>
</dbReference>
<dbReference type="SMART" id="SM00516">
    <property type="entry name" value="SEC14"/>
    <property type="match status" value="1"/>
</dbReference>
<gene>
    <name evidence="4" type="ORF">ACHAWU_010355</name>
</gene>
<dbReference type="InterPro" id="IPR001251">
    <property type="entry name" value="CRAL-TRIO_dom"/>
</dbReference>
<feature type="chain" id="PRO_5044769741" description="CRAL-TRIO domain-containing protein" evidence="2">
    <location>
        <begin position="19"/>
        <end position="576"/>
    </location>
</feature>
<feature type="region of interest" description="Disordered" evidence="1">
    <location>
        <begin position="22"/>
        <end position="43"/>
    </location>
</feature>
<dbReference type="PANTHER" id="PTHR45657">
    <property type="entry name" value="CRAL-TRIO DOMAIN-CONTAINING PROTEIN YKL091C-RELATED"/>
    <property type="match status" value="1"/>
</dbReference>
<evidence type="ECO:0000259" key="3">
    <source>
        <dbReference type="PROSITE" id="PS50191"/>
    </source>
</evidence>
<dbReference type="Proteomes" id="UP001530293">
    <property type="component" value="Unassembled WGS sequence"/>
</dbReference>
<sequence length="576" mass="64381">MVLLEQIILFALLAVTTGSHHQQQQHPNAAEKVVPSAGAPPESRRAGWYRYPSFISASSSSSHLSIIELLRCCDDVFQLRGGSTEEGTDGAAVVEPGDTTTSTATIASDIDNIDSGNLNATISPEILTVDELQEELARNLTFAATKPHDGSLEDPDGIPTRFLLMKKNDRTEAKAAFERTLAWRKELEVDTILSRSHPKYDVCKALVPHYFSGKDPNNNIIFVQRPAQLDFELMEKNNATIDDLLMHYIYIIEYCWNILEPGPPERVMTNVLDMRGISFKLIRNQEYIGFGKRFIQMMSENYPGRSYKTLVINAPSWFHALYKIFKPLLRESTRQKIVILKAGSKQDTALKFFLGDSLPKDLISSDEKDATDDPGSEQQDFVFAISGALVFGTFVVINLLSGLENLLPDGWFAAWRDYTWPLGLGLIFTAAGVSHFTVKQAFMNIVPPRGCWGGLWQVPYPEFLGLSYEEFHTYWTGVAEIAGGLLLIAAGYGIVDIPPSVPSALLGLLQTFICSHTMPKWEKEYLVSNTIIVALSEDVHDRSCRVNTDLQSFDLISFYSDPCEFDLKDFVNIDHV</sequence>
<reference evidence="4 5" key="1">
    <citation type="submission" date="2024-10" db="EMBL/GenBank/DDBJ databases">
        <title>Updated reference genomes for cyclostephanoid diatoms.</title>
        <authorList>
            <person name="Roberts W.R."/>
            <person name="Alverson A.J."/>
        </authorList>
    </citation>
    <scope>NUCLEOTIDE SEQUENCE [LARGE SCALE GENOMIC DNA]</scope>
    <source>
        <strain evidence="4 5">AJA232-27</strain>
    </source>
</reference>
<dbReference type="InterPro" id="IPR036865">
    <property type="entry name" value="CRAL-TRIO_dom_sf"/>
</dbReference>
<dbReference type="Gene3D" id="3.40.525.10">
    <property type="entry name" value="CRAL-TRIO lipid binding domain"/>
    <property type="match status" value="1"/>
</dbReference>
<evidence type="ECO:0000313" key="4">
    <source>
        <dbReference type="EMBL" id="KAL3767731.1"/>
    </source>
</evidence>
<protein>
    <recommendedName>
        <fullName evidence="3">CRAL-TRIO domain-containing protein</fullName>
    </recommendedName>
</protein>
<evidence type="ECO:0000313" key="5">
    <source>
        <dbReference type="Proteomes" id="UP001530293"/>
    </source>
</evidence>
<dbReference type="EMBL" id="JALLBG020000073">
    <property type="protein sequence ID" value="KAL3767731.1"/>
    <property type="molecule type" value="Genomic_DNA"/>
</dbReference>
<feature type="domain" description="CRAL-TRIO" evidence="3">
    <location>
        <begin position="199"/>
        <end position="370"/>
    </location>
</feature>
<dbReference type="SUPFAM" id="SSF52087">
    <property type="entry name" value="CRAL/TRIO domain"/>
    <property type="match status" value="1"/>
</dbReference>
<accession>A0ABD3MUW3</accession>
<evidence type="ECO:0000256" key="1">
    <source>
        <dbReference type="SAM" id="MobiDB-lite"/>
    </source>
</evidence>
<dbReference type="InterPro" id="IPR036273">
    <property type="entry name" value="CRAL/TRIO_N_dom_sf"/>
</dbReference>
<dbReference type="SUPFAM" id="SSF46938">
    <property type="entry name" value="CRAL/TRIO N-terminal domain"/>
    <property type="match status" value="1"/>
</dbReference>
<dbReference type="InterPro" id="IPR051026">
    <property type="entry name" value="PI/PC_transfer"/>
</dbReference>
<dbReference type="PANTHER" id="PTHR45657:SF1">
    <property type="entry name" value="CRAL-TRIO DOMAIN-CONTAINING PROTEIN YKL091C-RELATED"/>
    <property type="match status" value="1"/>
</dbReference>
<name>A0ABD3MUW3_9STRA</name>
<keyword evidence="5" id="KW-1185">Reference proteome</keyword>
<evidence type="ECO:0000256" key="2">
    <source>
        <dbReference type="SAM" id="SignalP"/>
    </source>
</evidence>
<dbReference type="AlphaFoldDB" id="A0ABD3MUW3"/>